<feature type="region of interest" description="Disordered" evidence="1">
    <location>
        <begin position="190"/>
        <end position="212"/>
    </location>
</feature>
<dbReference type="Proteomes" id="UP001652662">
    <property type="component" value="Chromosome 10"/>
</dbReference>
<feature type="compositionally biased region" description="Gly residues" evidence="1">
    <location>
        <begin position="24"/>
        <end position="40"/>
    </location>
</feature>
<feature type="region of interest" description="Disordered" evidence="1">
    <location>
        <begin position="24"/>
        <end position="43"/>
    </location>
</feature>
<evidence type="ECO:0000313" key="2">
    <source>
        <dbReference type="Proteomes" id="UP001652662"/>
    </source>
</evidence>
<feature type="region of interest" description="Disordered" evidence="1">
    <location>
        <begin position="149"/>
        <end position="175"/>
    </location>
</feature>
<accession>A0ABM4JI95</accession>
<gene>
    <name evidence="3" type="primary">LOC139073782</name>
</gene>
<reference evidence="3" key="1">
    <citation type="submission" date="2025-08" db="UniProtKB">
        <authorList>
            <consortium name="RefSeq"/>
        </authorList>
    </citation>
    <scope>IDENTIFICATION</scope>
    <source>
        <tissue evidence="3">Blood</tissue>
    </source>
</reference>
<feature type="region of interest" description="Disordered" evidence="1">
    <location>
        <begin position="234"/>
        <end position="272"/>
    </location>
</feature>
<feature type="compositionally biased region" description="Basic and acidic residues" evidence="1">
    <location>
        <begin position="306"/>
        <end position="315"/>
    </location>
</feature>
<sequence length="391" mass="41261">MPGIGGLWSKGAVFQVLAGARAAGEGGSRACGQGCGGQSGGRRPSRFLSDWSQRFLSAASYLQPALGQLRGQAPLQSHPPLESPLGRRPPRPWGQRLLGRSCWFPAPARGNGSLRRQTGLSPTRHHLVRKVGPSPLRHQQARGPVLACSAEGGSRRQTPRGLPSSSPPSPADPLGFRCSLLPALPRCLGLRGRSHQAGPQPPPGAGGKAASGWTAHGGHQGLLERLPCSQVAGLTGRGSPASEGAASVKGQPLCRWGPAENRATPRDGEGWSSCPARNSHLGDSEFCLELRPWEPGVLLHRQHPVRAAERPVRERRPGRRSRTLSRLEEADSCKGQSRRPHGPPPPPQSRGGQKPQERGLRGPVSPLRTLTVLWAVAHKSASAPAAAAVPS</sequence>
<keyword evidence="2" id="KW-1185">Reference proteome</keyword>
<feature type="region of interest" description="Disordered" evidence="1">
    <location>
        <begin position="72"/>
        <end position="92"/>
    </location>
</feature>
<proteinExistence type="predicted"/>
<protein>
    <submittedName>
        <fullName evidence="3">Collagen alpha-3(IX) chain-like</fullName>
    </submittedName>
</protein>
<name>A0ABM4JI95_EQUPR</name>
<organism evidence="2 3">
    <name type="scientific">Equus przewalskii</name>
    <name type="common">Przewalski's horse</name>
    <name type="synonym">Equus caballus przewalskii</name>
    <dbReference type="NCBI Taxonomy" id="9798"/>
    <lineage>
        <taxon>Eukaryota</taxon>
        <taxon>Metazoa</taxon>
        <taxon>Chordata</taxon>
        <taxon>Craniata</taxon>
        <taxon>Vertebrata</taxon>
        <taxon>Euteleostomi</taxon>
        <taxon>Mammalia</taxon>
        <taxon>Eutheria</taxon>
        <taxon>Laurasiatheria</taxon>
        <taxon>Perissodactyla</taxon>
        <taxon>Equidae</taxon>
        <taxon>Equus</taxon>
    </lineage>
</organism>
<dbReference type="GeneID" id="139073782"/>
<feature type="region of interest" description="Disordered" evidence="1">
    <location>
        <begin position="305"/>
        <end position="365"/>
    </location>
</feature>
<dbReference type="RefSeq" id="XP_070415667.1">
    <property type="nucleotide sequence ID" value="XM_070559566.1"/>
</dbReference>
<evidence type="ECO:0000256" key="1">
    <source>
        <dbReference type="SAM" id="MobiDB-lite"/>
    </source>
</evidence>
<evidence type="ECO:0000313" key="3">
    <source>
        <dbReference type="RefSeq" id="XP_070415667.1"/>
    </source>
</evidence>